<gene>
    <name evidence="2" type="ORF">NITLEN_30052</name>
</gene>
<dbReference type="OrthoDB" id="5455460at2"/>
<evidence type="ECO:0000313" key="3">
    <source>
        <dbReference type="Proteomes" id="UP000248168"/>
    </source>
</evidence>
<organism evidence="2 3">
    <name type="scientific">Nitrospira lenta</name>
    <dbReference type="NCBI Taxonomy" id="1436998"/>
    <lineage>
        <taxon>Bacteria</taxon>
        <taxon>Pseudomonadati</taxon>
        <taxon>Nitrospirota</taxon>
        <taxon>Nitrospiria</taxon>
        <taxon>Nitrospirales</taxon>
        <taxon>Nitrospiraceae</taxon>
        <taxon>Nitrospira</taxon>
    </lineage>
</organism>
<reference evidence="3" key="1">
    <citation type="submission" date="2018-04" db="EMBL/GenBank/DDBJ databases">
        <authorList>
            <person name="Lucker S."/>
            <person name="Sakoula D."/>
        </authorList>
    </citation>
    <scope>NUCLEOTIDE SEQUENCE [LARGE SCALE GENOMIC DNA]</scope>
</reference>
<protein>
    <submittedName>
        <fullName evidence="2">Putative Chemotaxis regulator CheZ</fullName>
    </submittedName>
</protein>
<dbReference type="FunCoup" id="A0A330L605">
    <property type="interactions" value="42"/>
</dbReference>
<dbReference type="AlphaFoldDB" id="A0A330L605"/>
<keyword evidence="3" id="KW-1185">Reference proteome</keyword>
<dbReference type="Proteomes" id="UP000248168">
    <property type="component" value="Unassembled WGS sequence"/>
</dbReference>
<evidence type="ECO:0000256" key="1">
    <source>
        <dbReference type="SAM" id="MobiDB-lite"/>
    </source>
</evidence>
<sequence>MTSRAHVNTPAPSQSLDDDIDAENPDTALYEKLGELTRFIDKTIKTISQFSAPMSATSEQLPDATAHLRDLRKLTEDGTHTIMQLVETVTDNHKRVFAQMDALAQHLTGDEAAALASIRAGIKKDDKPLIDIITALSFQDLVAQRVNKLVTIVEEVEHKLLELVVVFGPYTKGAGKEETGKASEMLKQLEASKNTSMNQDVADEILKQFGFN</sequence>
<dbReference type="Pfam" id="PF04344">
    <property type="entry name" value="CheZ"/>
    <property type="match status" value="1"/>
</dbReference>
<dbReference type="GO" id="GO:0003824">
    <property type="term" value="F:catalytic activity"/>
    <property type="evidence" value="ECO:0007669"/>
    <property type="project" value="InterPro"/>
</dbReference>
<dbReference type="SUPFAM" id="SSF75708">
    <property type="entry name" value="Chemotaxis phosphatase CheZ"/>
    <property type="match status" value="1"/>
</dbReference>
<evidence type="ECO:0000313" key="2">
    <source>
        <dbReference type="EMBL" id="SPP65138.1"/>
    </source>
</evidence>
<dbReference type="GO" id="GO:0009288">
    <property type="term" value="C:bacterial-type flagellum"/>
    <property type="evidence" value="ECO:0007669"/>
    <property type="project" value="InterPro"/>
</dbReference>
<dbReference type="InParanoid" id="A0A330L605"/>
<name>A0A330L605_9BACT</name>
<dbReference type="Gene3D" id="1.10.287.500">
    <property type="entry name" value="Helix hairpin bin"/>
    <property type="match status" value="1"/>
</dbReference>
<feature type="region of interest" description="Disordered" evidence="1">
    <location>
        <begin position="1"/>
        <end position="23"/>
    </location>
</feature>
<feature type="compositionally biased region" description="Polar residues" evidence="1">
    <location>
        <begin position="1"/>
        <end position="15"/>
    </location>
</feature>
<dbReference type="EMBL" id="OUNR01000016">
    <property type="protein sequence ID" value="SPP65138.1"/>
    <property type="molecule type" value="Genomic_DNA"/>
</dbReference>
<proteinExistence type="predicted"/>
<dbReference type="InterPro" id="IPR007439">
    <property type="entry name" value="Chemotax_Pase_CheZ"/>
</dbReference>
<dbReference type="RefSeq" id="WP_121989464.1">
    <property type="nucleotide sequence ID" value="NZ_OUNR01000016.1"/>
</dbReference>
<accession>A0A330L605</accession>
<dbReference type="GO" id="GO:0050920">
    <property type="term" value="P:regulation of chemotaxis"/>
    <property type="evidence" value="ECO:0007669"/>
    <property type="project" value="InterPro"/>
</dbReference>